<dbReference type="GO" id="GO:0006310">
    <property type="term" value="P:DNA recombination"/>
    <property type="evidence" value="ECO:0007669"/>
    <property type="project" value="UniProtKB-KW"/>
</dbReference>
<keyword evidence="2" id="KW-0229">DNA integration</keyword>
<evidence type="ECO:0000256" key="3">
    <source>
        <dbReference type="ARBA" id="ARBA00023125"/>
    </source>
</evidence>
<evidence type="ECO:0008006" key="10">
    <source>
        <dbReference type="Google" id="ProtNLM"/>
    </source>
</evidence>
<dbReference type="Gene3D" id="1.10.150.130">
    <property type="match status" value="1"/>
</dbReference>
<dbReference type="EMBL" id="JNFA01000011">
    <property type="protein sequence ID" value="KGL42713.1"/>
    <property type="molecule type" value="Genomic_DNA"/>
</dbReference>
<evidence type="ECO:0000313" key="9">
    <source>
        <dbReference type="Proteomes" id="UP000029844"/>
    </source>
</evidence>
<comment type="caution">
    <text evidence="8">The sequence shown here is derived from an EMBL/GenBank/DDBJ whole genome shotgun (WGS) entry which is preliminary data.</text>
</comment>
<dbReference type="CDD" id="cd01189">
    <property type="entry name" value="INT_ICEBs1_C_like"/>
    <property type="match status" value="1"/>
</dbReference>
<dbReference type="GeneID" id="58716657"/>
<dbReference type="RefSeq" id="WP_036084536.1">
    <property type="nucleotide sequence ID" value="NZ_CBCSHQ010000001.1"/>
</dbReference>
<protein>
    <recommendedName>
        <fullName evidence="10">Integrase</fullName>
    </recommendedName>
</protein>
<dbReference type="InterPro" id="IPR050090">
    <property type="entry name" value="Tyrosine_recombinase_XerCD"/>
</dbReference>
<dbReference type="InterPro" id="IPR011010">
    <property type="entry name" value="DNA_brk_join_enz"/>
</dbReference>
<keyword evidence="3 5" id="KW-0238">DNA-binding</keyword>
<accession>A0A099WDW5</accession>
<dbReference type="SUPFAM" id="SSF56349">
    <property type="entry name" value="DNA breaking-rejoining enzymes"/>
    <property type="match status" value="1"/>
</dbReference>
<dbReference type="eggNOG" id="COG0582">
    <property type="taxonomic scope" value="Bacteria"/>
</dbReference>
<dbReference type="PANTHER" id="PTHR30349">
    <property type="entry name" value="PHAGE INTEGRASE-RELATED"/>
    <property type="match status" value="1"/>
</dbReference>
<dbReference type="InterPro" id="IPR004107">
    <property type="entry name" value="Integrase_SAM-like_N"/>
</dbReference>
<dbReference type="GO" id="GO:0003677">
    <property type="term" value="F:DNA binding"/>
    <property type="evidence" value="ECO:0007669"/>
    <property type="project" value="UniProtKB-UniRule"/>
</dbReference>
<sequence length="381" mass="44681">MPIKKVAKHNYQITASLGFDPITGKHRRKRISNIRTKAEAEQIYTDLKNRYKNNDFPTSTNIAFSELSKMYFTDYTFNQKPTYVNTQEGYSKNHLVPFFKNTNITKISPTEVRAFQKDLIDKGTLSNNSINKHLILLKKIFDVAIEKKYITSNPCINIKKLKVEKKKMKFWTLEQFKIFIDATREAYEETKDAHPENFVFIIYYYTQYLTGLRAGESTALLWEDNDYTKQEFDINKTESRIHGKHVTTAPKTKAGIRRVTYNKKYKELLLEWEKIQKELLASYGISVDSKTHIFQYNDKIPDRDNFSTKKINKLCTRTNLTPIRLHDFRHSHVALLINNKEELTAIKERMGHASITTTIDTYGHLFPNKQKSMSDNIDNLF</sequence>
<evidence type="ECO:0000256" key="1">
    <source>
        <dbReference type="ARBA" id="ARBA00008857"/>
    </source>
</evidence>
<dbReference type="Proteomes" id="UP000029844">
    <property type="component" value="Unassembled WGS sequence"/>
</dbReference>
<dbReference type="InterPro" id="IPR002104">
    <property type="entry name" value="Integrase_catalytic"/>
</dbReference>
<dbReference type="Pfam" id="PF14659">
    <property type="entry name" value="Phage_int_SAM_3"/>
    <property type="match status" value="1"/>
</dbReference>
<dbReference type="Pfam" id="PF00589">
    <property type="entry name" value="Phage_integrase"/>
    <property type="match status" value="1"/>
</dbReference>
<feature type="domain" description="Tyr recombinase" evidence="6">
    <location>
        <begin position="166"/>
        <end position="375"/>
    </location>
</feature>
<dbReference type="GO" id="GO:0015074">
    <property type="term" value="P:DNA integration"/>
    <property type="evidence" value="ECO:0007669"/>
    <property type="project" value="UniProtKB-KW"/>
</dbReference>
<name>A0A099WDW5_9LIST</name>
<evidence type="ECO:0000259" key="6">
    <source>
        <dbReference type="PROSITE" id="PS51898"/>
    </source>
</evidence>
<dbReference type="InterPro" id="IPR013762">
    <property type="entry name" value="Integrase-like_cat_sf"/>
</dbReference>
<reference evidence="8 9" key="1">
    <citation type="submission" date="2014-05" db="EMBL/GenBank/DDBJ databases">
        <title>Novel Listeriaceae from food processing environments.</title>
        <authorList>
            <person name="den Bakker H.C."/>
        </authorList>
    </citation>
    <scope>NUCLEOTIDE SEQUENCE [LARGE SCALE GENOMIC DNA]</scope>
    <source>
        <strain evidence="8 9">FSL A5-0281</strain>
    </source>
</reference>
<evidence type="ECO:0000256" key="4">
    <source>
        <dbReference type="ARBA" id="ARBA00023172"/>
    </source>
</evidence>
<keyword evidence="4" id="KW-0233">DNA recombination</keyword>
<dbReference type="PANTHER" id="PTHR30349:SF64">
    <property type="entry name" value="PROPHAGE INTEGRASE INTD-RELATED"/>
    <property type="match status" value="1"/>
</dbReference>
<proteinExistence type="inferred from homology"/>
<evidence type="ECO:0000256" key="2">
    <source>
        <dbReference type="ARBA" id="ARBA00022908"/>
    </source>
</evidence>
<evidence type="ECO:0000256" key="5">
    <source>
        <dbReference type="PROSITE-ProRule" id="PRU01248"/>
    </source>
</evidence>
<gene>
    <name evidence="8" type="ORF">EP57_04440</name>
</gene>
<dbReference type="PROSITE" id="PS51898">
    <property type="entry name" value="TYR_RECOMBINASE"/>
    <property type="match status" value="1"/>
</dbReference>
<comment type="similarity">
    <text evidence="1">Belongs to the 'phage' integrase family.</text>
</comment>
<evidence type="ECO:0000259" key="7">
    <source>
        <dbReference type="PROSITE" id="PS51900"/>
    </source>
</evidence>
<organism evidence="8 9">
    <name type="scientific">Listeria booriae</name>
    <dbReference type="NCBI Taxonomy" id="1552123"/>
    <lineage>
        <taxon>Bacteria</taxon>
        <taxon>Bacillati</taxon>
        <taxon>Bacillota</taxon>
        <taxon>Bacilli</taxon>
        <taxon>Bacillales</taxon>
        <taxon>Listeriaceae</taxon>
        <taxon>Listeria</taxon>
    </lineage>
</organism>
<evidence type="ECO:0000313" key="8">
    <source>
        <dbReference type="EMBL" id="KGL42713.1"/>
    </source>
</evidence>
<dbReference type="Pfam" id="PF14657">
    <property type="entry name" value="Arm-DNA-bind_4"/>
    <property type="match status" value="1"/>
</dbReference>
<dbReference type="InterPro" id="IPR010998">
    <property type="entry name" value="Integrase_recombinase_N"/>
</dbReference>
<dbReference type="OrthoDB" id="9803188at2"/>
<dbReference type="STRING" id="1552123.EP57_04440"/>
<dbReference type="PROSITE" id="PS51900">
    <property type="entry name" value="CB"/>
    <property type="match status" value="1"/>
</dbReference>
<feature type="domain" description="Core-binding (CB)" evidence="7">
    <location>
        <begin position="62"/>
        <end position="145"/>
    </location>
</feature>
<dbReference type="InterPro" id="IPR044068">
    <property type="entry name" value="CB"/>
</dbReference>
<keyword evidence="9" id="KW-1185">Reference proteome</keyword>
<dbReference type="InterPro" id="IPR028259">
    <property type="entry name" value="AP2-like_int_N"/>
</dbReference>
<dbReference type="AlphaFoldDB" id="A0A099WDW5"/>
<dbReference type="Gene3D" id="1.10.443.10">
    <property type="entry name" value="Intergrase catalytic core"/>
    <property type="match status" value="1"/>
</dbReference>